<feature type="transmembrane region" description="Helical" evidence="19">
    <location>
        <begin position="56"/>
        <end position="74"/>
    </location>
</feature>
<feature type="transmembrane region" description="Helical" evidence="19">
    <location>
        <begin position="204"/>
        <end position="225"/>
    </location>
</feature>
<comment type="similarity">
    <text evidence="5 18">Belongs to the CDS family.</text>
</comment>
<evidence type="ECO:0000256" key="16">
    <source>
        <dbReference type="ARBA" id="ARBA00023209"/>
    </source>
</evidence>
<proteinExistence type="inferred from homology"/>
<keyword evidence="13 19" id="KW-1133">Transmembrane helix</keyword>
<dbReference type="AlphaFoldDB" id="A0A1I4RR10"/>
<evidence type="ECO:0000256" key="11">
    <source>
        <dbReference type="ARBA" id="ARBA00022692"/>
    </source>
</evidence>
<evidence type="ECO:0000256" key="3">
    <source>
        <dbReference type="ARBA" id="ARBA00005119"/>
    </source>
</evidence>
<dbReference type="PROSITE" id="PS01315">
    <property type="entry name" value="CDS"/>
    <property type="match status" value="1"/>
</dbReference>
<evidence type="ECO:0000256" key="6">
    <source>
        <dbReference type="ARBA" id="ARBA00012487"/>
    </source>
</evidence>
<feature type="transmembrane region" description="Helical" evidence="19">
    <location>
        <begin position="80"/>
        <end position="101"/>
    </location>
</feature>
<feature type="transmembrane region" description="Helical" evidence="19">
    <location>
        <begin position="113"/>
        <end position="133"/>
    </location>
</feature>
<feature type="transmembrane region" description="Helical" evidence="19">
    <location>
        <begin position="139"/>
        <end position="158"/>
    </location>
</feature>
<dbReference type="InterPro" id="IPR000374">
    <property type="entry name" value="PC_trans"/>
</dbReference>
<keyword evidence="11 18" id="KW-0812">Transmembrane</keyword>
<dbReference type="OrthoDB" id="9799199at2"/>
<dbReference type="EMBL" id="FOUO01000009">
    <property type="protein sequence ID" value="SFM54712.1"/>
    <property type="molecule type" value="Genomic_DNA"/>
</dbReference>
<evidence type="ECO:0000256" key="9">
    <source>
        <dbReference type="ARBA" id="ARBA00022516"/>
    </source>
</evidence>
<evidence type="ECO:0000256" key="15">
    <source>
        <dbReference type="ARBA" id="ARBA00023136"/>
    </source>
</evidence>
<evidence type="ECO:0000256" key="19">
    <source>
        <dbReference type="SAM" id="Phobius"/>
    </source>
</evidence>
<evidence type="ECO:0000256" key="7">
    <source>
        <dbReference type="ARBA" id="ARBA00019373"/>
    </source>
</evidence>
<comment type="subcellular location">
    <subcellularLocation>
        <location evidence="2">Cell membrane</location>
        <topology evidence="2">Multi-pass membrane protein</topology>
    </subcellularLocation>
</comment>
<keyword evidence="8" id="KW-1003">Cell membrane</keyword>
<name>A0A1I4RR10_ECTMO</name>
<evidence type="ECO:0000256" key="17">
    <source>
        <dbReference type="ARBA" id="ARBA00023264"/>
    </source>
</evidence>
<evidence type="ECO:0000256" key="2">
    <source>
        <dbReference type="ARBA" id="ARBA00004651"/>
    </source>
</evidence>
<protein>
    <recommendedName>
        <fullName evidence="7 18">Phosphatidate cytidylyltransferase</fullName>
        <ecNumber evidence="6 18">2.7.7.41</ecNumber>
    </recommendedName>
</protein>
<keyword evidence="12 18" id="KW-0548">Nucleotidyltransferase</keyword>
<keyword evidence="10 18" id="KW-0808">Transferase</keyword>
<evidence type="ECO:0000256" key="12">
    <source>
        <dbReference type="ARBA" id="ARBA00022695"/>
    </source>
</evidence>
<comment type="pathway">
    <text evidence="4">Lipid metabolism.</text>
</comment>
<dbReference type="Pfam" id="PF01148">
    <property type="entry name" value="CTP_transf_1"/>
    <property type="match status" value="1"/>
</dbReference>
<keyword evidence="16" id="KW-0594">Phospholipid biosynthesis</keyword>
<evidence type="ECO:0000256" key="1">
    <source>
        <dbReference type="ARBA" id="ARBA00001698"/>
    </source>
</evidence>
<dbReference type="STRING" id="195064.SAMN05421721_10939"/>
<feature type="transmembrane region" description="Helical" evidence="19">
    <location>
        <begin position="28"/>
        <end position="44"/>
    </location>
</feature>
<dbReference type="EC" id="2.7.7.41" evidence="6 18"/>
<dbReference type="GO" id="GO:0016024">
    <property type="term" value="P:CDP-diacylglycerol biosynthetic process"/>
    <property type="evidence" value="ECO:0007669"/>
    <property type="project" value="UniProtKB-UniPathway"/>
</dbReference>
<feature type="transmembrane region" description="Helical" evidence="19">
    <location>
        <begin position="179"/>
        <end position="198"/>
    </location>
</feature>
<dbReference type="PANTHER" id="PTHR46382:SF1">
    <property type="entry name" value="PHOSPHATIDATE CYTIDYLYLTRANSFERASE"/>
    <property type="match status" value="1"/>
</dbReference>
<gene>
    <name evidence="20" type="ORF">SAMN05421721_10939</name>
</gene>
<evidence type="ECO:0000256" key="13">
    <source>
        <dbReference type="ARBA" id="ARBA00022989"/>
    </source>
</evidence>
<evidence type="ECO:0000256" key="4">
    <source>
        <dbReference type="ARBA" id="ARBA00005189"/>
    </source>
</evidence>
<keyword evidence="9" id="KW-0444">Lipid biosynthesis</keyword>
<evidence type="ECO:0000256" key="8">
    <source>
        <dbReference type="ARBA" id="ARBA00022475"/>
    </source>
</evidence>
<dbReference type="RefSeq" id="WP_090485606.1">
    <property type="nucleotide sequence ID" value="NZ_FOUO01000009.1"/>
</dbReference>
<accession>A0A1I4RR10</accession>
<dbReference type="UniPathway" id="UPA00557">
    <property type="reaction ID" value="UER00614"/>
</dbReference>
<evidence type="ECO:0000256" key="14">
    <source>
        <dbReference type="ARBA" id="ARBA00023098"/>
    </source>
</evidence>
<keyword evidence="15 19" id="KW-0472">Membrane</keyword>
<evidence type="ECO:0000256" key="18">
    <source>
        <dbReference type="RuleBase" id="RU003938"/>
    </source>
</evidence>
<evidence type="ECO:0000256" key="5">
    <source>
        <dbReference type="ARBA" id="ARBA00010185"/>
    </source>
</evidence>
<keyword evidence="14" id="KW-0443">Lipid metabolism</keyword>
<evidence type="ECO:0000313" key="20">
    <source>
        <dbReference type="EMBL" id="SFM54712.1"/>
    </source>
</evidence>
<comment type="pathway">
    <text evidence="3 18">Phospholipid metabolism; CDP-diacylglycerol biosynthesis; CDP-diacylglycerol from sn-glycerol 3-phosphate: step 3/3.</text>
</comment>
<keyword evidence="17" id="KW-1208">Phospholipid metabolism</keyword>
<sequence length="274" mass="28852">MLRQRVITAVLLAAGLVAGVLWLPGVAFAAAMLGVILLGAWEWGRLCGLQGRARRGLYVTALGAVALGCAQSVFVQGLIWPVALAVLWWPLVVAGLTVYHPGHPLLQGPRRPLLFALAGGLTLIPAWLALVWLHQVQPLLVLYLILLTAGADTAAYFTGRRFGRTRLAPEISPGKTREGLLGAVLGTLPLALLGMWALGVTPRLGVYFVLLCLVTVLVSVAGDLFESVLKREAGAKDSGTLLPGHGGVLDRIDSLTAAAPIFLAGLIWGGFVAR</sequence>
<comment type="catalytic activity">
    <reaction evidence="1 18">
        <text>a 1,2-diacyl-sn-glycero-3-phosphate + CTP + H(+) = a CDP-1,2-diacyl-sn-glycerol + diphosphate</text>
        <dbReference type="Rhea" id="RHEA:16229"/>
        <dbReference type="ChEBI" id="CHEBI:15378"/>
        <dbReference type="ChEBI" id="CHEBI:33019"/>
        <dbReference type="ChEBI" id="CHEBI:37563"/>
        <dbReference type="ChEBI" id="CHEBI:58332"/>
        <dbReference type="ChEBI" id="CHEBI:58608"/>
        <dbReference type="EC" id="2.7.7.41"/>
    </reaction>
</comment>
<evidence type="ECO:0000256" key="10">
    <source>
        <dbReference type="ARBA" id="ARBA00022679"/>
    </source>
</evidence>
<reference evidence="20 21" key="1">
    <citation type="submission" date="2016-10" db="EMBL/GenBank/DDBJ databases">
        <authorList>
            <person name="de Groot N.N."/>
        </authorList>
    </citation>
    <scope>NUCLEOTIDE SEQUENCE [LARGE SCALE GENOMIC DNA]</scope>
    <source>
        <strain evidence="20 21">DSM 4180</strain>
    </source>
</reference>
<dbReference type="GO" id="GO:0005886">
    <property type="term" value="C:plasma membrane"/>
    <property type="evidence" value="ECO:0007669"/>
    <property type="project" value="UniProtKB-SubCell"/>
</dbReference>
<keyword evidence="21" id="KW-1185">Reference proteome</keyword>
<evidence type="ECO:0000313" key="21">
    <source>
        <dbReference type="Proteomes" id="UP000199556"/>
    </source>
</evidence>
<dbReference type="GO" id="GO:0004605">
    <property type="term" value="F:phosphatidate cytidylyltransferase activity"/>
    <property type="evidence" value="ECO:0007669"/>
    <property type="project" value="UniProtKB-EC"/>
</dbReference>
<dbReference type="PANTHER" id="PTHR46382">
    <property type="entry name" value="PHOSPHATIDATE CYTIDYLYLTRANSFERASE"/>
    <property type="match status" value="1"/>
</dbReference>
<dbReference type="Proteomes" id="UP000199556">
    <property type="component" value="Unassembled WGS sequence"/>
</dbReference>
<organism evidence="20 21">
    <name type="scientific">Ectothiorhodospira mobilis</name>
    <dbReference type="NCBI Taxonomy" id="195064"/>
    <lineage>
        <taxon>Bacteria</taxon>
        <taxon>Pseudomonadati</taxon>
        <taxon>Pseudomonadota</taxon>
        <taxon>Gammaproteobacteria</taxon>
        <taxon>Chromatiales</taxon>
        <taxon>Ectothiorhodospiraceae</taxon>
        <taxon>Ectothiorhodospira</taxon>
    </lineage>
</organism>